<dbReference type="EMBL" id="JABSTU010000001">
    <property type="protein sequence ID" value="KAH8039899.1"/>
    <property type="molecule type" value="Genomic_DNA"/>
</dbReference>
<proteinExistence type="predicted"/>
<organism evidence="2 3">
    <name type="scientific">Rhipicephalus microplus</name>
    <name type="common">Cattle tick</name>
    <name type="synonym">Boophilus microplus</name>
    <dbReference type="NCBI Taxonomy" id="6941"/>
    <lineage>
        <taxon>Eukaryota</taxon>
        <taxon>Metazoa</taxon>
        <taxon>Ecdysozoa</taxon>
        <taxon>Arthropoda</taxon>
        <taxon>Chelicerata</taxon>
        <taxon>Arachnida</taxon>
        <taxon>Acari</taxon>
        <taxon>Parasitiformes</taxon>
        <taxon>Ixodida</taxon>
        <taxon>Ixodoidea</taxon>
        <taxon>Ixodidae</taxon>
        <taxon>Rhipicephalinae</taxon>
        <taxon>Rhipicephalus</taxon>
        <taxon>Boophilus</taxon>
    </lineage>
</organism>
<feature type="compositionally biased region" description="Polar residues" evidence="1">
    <location>
        <begin position="47"/>
        <end position="59"/>
    </location>
</feature>
<sequence length="221" mass="23333">MPRIAPQAYRALLTFMDQTDLATRLETFSSDAKHLMVEFDQGRKSPLTRSSVTIASSSRHIGAEPRPLRQPRRGGARKKDTSPPGWRATADPTVTGGARGNMAPSRADRSPPEGQSISNGRAISAVGPIGGSPRAGTRAPRHRGNGSSHSAPPPINPSNGTGGAGNGGSRSTDAFIEAASLCHLRFSSSTSEREIASIAGQRPPLRTPAACCFRRSERTTR</sequence>
<accession>A0A9J6EZU0</accession>
<protein>
    <submittedName>
        <fullName evidence="2">Uncharacterized protein</fullName>
    </submittedName>
</protein>
<name>A0A9J6EZU0_RHIMP</name>
<feature type="region of interest" description="Disordered" evidence="1">
    <location>
        <begin position="42"/>
        <end position="171"/>
    </location>
</feature>
<evidence type="ECO:0000256" key="1">
    <source>
        <dbReference type="SAM" id="MobiDB-lite"/>
    </source>
</evidence>
<dbReference type="Proteomes" id="UP000821866">
    <property type="component" value="Chromosome 1"/>
</dbReference>
<reference evidence="2" key="2">
    <citation type="submission" date="2021-09" db="EMBL/GenBank/DDBJ databases">
        <authorList>
            <person name="Jia N."/>
            <person name="Wang J."/>
            <person name="Shi W."/>
            <person name="Du L."/>
            <person name="Sun Y."/>
            <person name="Zhan W."/>
            <person name="Jiang J."/>
            <person name="Wang Q."/>
            <person name="Zhang B."/>
            <person name="Ji P."/>
            <person name="Sakyi L.B."/>
            <person name="Cui X."/>
            <person name="Yuan T."/>
            <person name="Jiang B."/>
            <person name="Yang W."/>
            <person name="Lam T.T.-Y."/>
            <person name="Chang Q."/>
            <person name="Ding S."/>
            <person name="Wang X."/>
            <person name="Zhu J."/>
            <person name="Ruan X."/>
            <person name="Zhao L."/>
            <person name="Wei J."/>
            <person name="Que T."/>
            <person name="Du C."/>
            <person name="Cheng J."/>
            <person name="Dai P."/>
            <person name="Han X."/>
            <person name="Huang E."/>
            <person name="Gao Y."/>
            <person name="Liu J."/>
            <person name="Shao H."/>
            <person name="Ye R."/>
            <person name="Li L."/>
            <person name="Wei W."/>
            <person name="Wang X."/>
            <person name="Wang C."/>
            <person name="Huo Q."/>
            <person name="Li W."/>
            <person name="Guo W."/>
            <person name="Chen H."/>
            <person name="Chen S."/>
            <person name="Zhou L."/>
            <person name="Zhou L."/>
            <person name="Ni X."/>
            <person name="Tian J."/>
            <person name="Zhou Y."/>
            <person name="Sheng Y."/>
            <person name="Liu T."/>
            <person name="Pan Y."/>
            <person name="Xia L."/>
            <person name="Li J."/>
            <person name="Zhao F."/>
            <person name="Cao W."/>
        </authorList>
    </citation>
    <scope>NUCLEOTIDE SEQUENCE</scope>
    <source>
        <strain evidence="2">Rmic-2018</strain>
        <tissue evidence="2">Larvae</tissue>
    </source>
</reference>
<evidence type="ECO:0000313" key="2">
    <source>
        <dbReference type="EMBL" id="KAH8039899.1"/>
    </source>
</evidence>
<gene>
    <name evidence="2" type="ORF">HPB51_009155</name>
</gene>
<comment type="caution">
    <text evidence="2">The sequence shown here is derived from an EMBL/GenBank/DDBJ whole genome shotgun (WGS) entry which is preliminary data.</text>
</comment>
<dbReference type="AlphaFoldDB" id="A0A9J6EZU0"/>
<reference evidence="2" key="1">
    <citation type="journal article" date="2020" name="Cell">
        <title>Large-Scale Comparative Analyses of Tick Genomes Elucidate Their Genetic Diversity and Vector Capacities.</title>
        <authorList>
            <consortium name="Tick Genome and Microbiome Consortium (TIGMIC)"/>
            <person name="Jia N."/>
            <person name="Wang J."/>
            <person name="Shi W."/>
            <person name="Du L."/>
            <person name="Sun Y."/>
            <person name="Zhan W."/>
            <person name="Jiang J.F."/>
            <person name="Wang Q."/>
            <person name="Zhang B."/>
            <person name="Ji P."/>
            <person name="Bell-Sakyi L."/>
            <person name="Cui X.M."/>
            <person name="Yuan T.T."/>
            <person name="Jiang B.G."/>
            <person name="Yang W.F."/>
            <person name="Lam T.T."/>
            <person name="Chang Q.C."/>
            <person name="Ding S.J."/>
            <person name="Wang X.J."/>
            <person name="Zhu J.G."/>
            <person name="Ruan X.D."/>
            <person name="Zhao L."/>
            <person name="Wei J.T."/>
            <person name="Ye R.Z."/>
            <person name="Que T.C."/>
            <person name="Du C.H."/>
            <person name="Zhou Y.H."/>
            <person name="Cheng J.X."/>
            <person name="Dai P.F."/>
            <person name="Guo W.B."/>
            <person name="Han X.H."/>
            <person name="Huang E.J."/>
            <person name="Li L.F."/>
            <person name="Wei W."/>
            <person name="Gao Y.C."/>
            <person name="Liu J.Z."/>
            <person name="Shao H.Z."/>
            <person name="Wang X."/>
            <person name="Wang C.C."/>
            <person name="Yang T.C."/>
            <person name="Huo Q.B."/>
            <person name="Li W."/>
            <person name="Chen H.Y."/>
            <person name="Chen S.E."/>
            <person name="Zhou L.G."/>
            <person name="Ni X.B."/>
            <person name="Tian J.H."/>
            <person name="Sheng Y."/>
            <person name="Liu T."/>
            <person name="Pan Y.S."/>
            <person name="Xia L.Y."/>
            <person name="Li J."/>
            <person name="Zhao F."/>
            <person name="Cao W.C."/>
        </authorList>
    </citation>
    <scope>NUCLEOTIDE SEQUENCE</scope>
    <source>
        <strain evidence="2">Rmic-2018</strain>
    </source>
</reference>
<keyword evidence="3" id="KW-1185">Reference proteome</keyword>
<evidence type="ECO:0000313" key="3">
    <source>
        <dbReference type="Proteomes" id="UP000821866"/>
    </source>
</evidence>